<dbReference type="SMART" id="SM00086">
    <property type="entry name" value="PAC"/>
    <property type="match status" value="2"/>
</dbReference>
<dbReference type="InterPro" id="IPR000700">
    <property type="entry name" value="PAS-assoc_C"/>
</dbReference>
<dbReference type="Pfam" id="PF02518">
    <property type="entry name" value="HATPase_c"/>
    <property type="match status" value="1"/>
</dbReference>
<dbReference type="Pfam" id="PF13426">
    <property type="entry name" value="PAS_9"/>
    <property type="match status" value="1"/>
</dbReference>
<dbReference type="Pfam" id="PF08448">
    <property type="entry name" value="PAS_4"/>
    <property type="match status" value="2"/>
</dbReference>
<dbReference type="GO" id="GO:0016772">
    <property type="term" value="F:transferase activity, transferring phosphorus-containing groups"/>
    <property type="evidence" value="ECO:0007669"/>
    <property type="project" value="InterPro"/>
</dbReference>
<keyword evidence="3" id="KW-0547">Nucleotide-binding</keyword>
<keyword evidence="1" id="KW-0597">Phosphoprotein</keyword>
<feature type="domain" description="PAC" evidence="9">
    <location>
        <begin position="514"/>
        <end position="565"/>
    </location>
</feature>
<dbReference type="InterPro" id="IPR036890">
    <property type="entry name" value="HATPase_C_sf"/>
</dbReference>
<evidence type="ECO:0000256" key="5">
    <source>
        <dbReference type="ARBA" id="ARBA00022840"/>
    </source>
</evidence>
<protein>
    <submittedName>
        <fullName evidence="10">PAS domain S-box-containing protein</fullName>
    </submittedName>
</protein>
<dbReference type="CDD" id="cd00130">
    <property type="entry name" value="PAS"/>
    <property type="match status" value="2"/>
</dbReference>
<dbReference type="SMART" id="SM00387">
    <property type="entry name" value="HATPase_c"/>
    <property type="match status" value="1"/>
</dbReference>
<sequence length="782" mass="87885">MENTRDGPDGHLGTDVREHLDRISEAVFALDTEFRFTFLNEKAELLLERDEEELLGCVLWNEFPEAAETEFQRGYERALREMEDVTFTQYYDPSDAWFEVSAFPSETGLTVHFRDVTDRRERERRIEIQRDRLDLLETFTHVVADVSNATEEAVSRTHIEQMVCRRLVETTSMRFVWAGRVERGSDEIVPSAWAGHEDGYLDEVTITADGDSETGRGPAGRAVTTGDVQITQSTAAAPEFAPWREAALDRGYRSCASLPLQYDGEDYGVIGLYAGREKAFGESTDAEGPLDRLADTVAHAIDTVERRERERELRRRREEFSALVEDVEEYAIFRLDAEGYITSWNRGAEEIKGYEEHEILGRHFSTFYTESDADDGLPAELLERAATDGQVEHEGWRVRKDGSRFWASVAITALTDDDGNLRGYIKVVRDMTERKRRERRLEAVFDKTFQFMGLLEPDGTVVKVNDAAVEFAGESRDELLGRPFWEVPWWDAGGDVAGLRDAIEWAAAGEFVRYEENAKAADCEGDVTVDVSLTPVTNESGEVVLLVLEGRDITERKRREHELRRERERLEFMNRVLRHNLLNGLNVVSARADILADFVTDDGETHLETLRGRVGEMADTVETMRSFTRAIGDDSHNLEPVELGPTLERELEALDDAHDGAVVDAEGSIPDVEVMADELLSNVFEQILTNAVQHSDSPEPRVVVSVEPDAESVAVRVADNGPGVSDEAKERIVEKSVERLSTPGDGFGLFLVKELVDSYGGTIAVEDNDPEGTVFTVSIPRA</sequence>
<dbReference type="PROSITE" id="PS50109">
    <property type="entry name" value="HIS_KIN"/>
    <property type="match status" value="1"/>
</dbReference>
<dbReference type="InterPro" id="IPR005467">
    <property type="entry name" value="His_kinase_dom"/>
</dbReference>
<dbReference type="PROSITE" id="PS50113">
    <property type="entry name" value="PAC"/>
    <property type="match status" value="2"/>
</dbReference>
<dbReference type="Proteomes" id="UP000198876">
    <property type="component" value="Unassembled WGS sequence"/>
</dbReference>
<dbReference type="OrthoDB" id="3369at2157"/>
<evidence type="ECO:0000256" key="1">
    <source>
        <dbReference type="ARBA" id="ARBA00022553"/>
    </source>
</evidence>
<dbReference type="InterPro" id="IPR001610">
    <property type="entry name" value="PAC"/>
</dbReference>
<dbReference type="Gene3D" id="3.30.450.20">
    <property type="entry name" value="PAS domain"/>
    <property type="match status" value="3"/>
</dbReference>
<feature type="domain" description="PAS" evidence="8">
    <location>
        <begin position="437"/>
        <end position="482"/>
    </location>
</feature>
<dbReference type="SUPFAM" id="SSF55785">
    <property type="entry name" value="PYP-like sensor domain (PAS domain)"/>
    <property type="match status" value="3"/>
</dbReference>
<dbReference type="InterPro" id="IPR003594">
    <property type="entry name" value="HATPase_dom"/>
</dbReference>
<evidence type="ECO:0000259" key="9">
    <source>
        <dbReference type="PROSITE" id="PS50113"/>
    </source>
</evidence>
<feature type="domain" description="PAS" evidence="8">
    <location>
        <begin position="12"/>
        <end position="56"/>
    </location>
</feature>
<dbReference type="PRINTS" id="PR00344">
    <property type="entry name" value="BCTRLSENSOR"/>
</dbReference>
<dbReference type="Gene3D" id="3.30.450.40">
    <property type="match status" value="1"/>
</dbReference>
<dbReference type="InterPro" id="IPR029016">
    <property type="entry name" value="GAF-like_dom_sf"/>
</dbReference>
<dbReference type="InterPro" id="IPR013656">
    <property type="entry name" value="PAS_4"/>
</dbReference>
<dbReference type="InterPro" id="IPR003018">
    <property type="entry name" value="GAF"/>
</dbReference>
<dbReference type="SMART" id="SM00091">
    <property type="entry name" value="PAS"/>
    <property type="match status" value="3"/>
</dbReference>
<gene>
    <name evidence="10" type="ORF">SAMN04488063_1503</name>
</gene>
<dbReference type="STRING" id="553467.SAMN04488063_1503"/>
<keyword evidence="5" id="KW-0067">ATP-binding</keyword>
<evidence type="ECO:0000259" key="8">
    <source>
        <dbReference type="PROSITE" id="PS50112"/>
    </source>
</evidence>
<dbReference type="NCBIfam" id="TIGR00229">
    <property type="entry name" value="sensory_box"/>
    <property type="match status" value="3"/>
</dbReference>
<keyword evidence="2" id="KW-0808">Transferase</keyword>
<dbReference type="AlphaFoldDB" id="A0A1I2PAY9"/>
<dbReference type="EMBL" id="FOOQ01000001">
    <property type="protein sequence ID" value="SFG12650.1"/>
    <property type="molecule type" value="Genomic_DNA"/>
</dbReference>
<evidence type="ECO:0000259" key="7">
    <source>
        <dbReference type="PROSITE" id="PS50109"/>
    </source>
</evidence>
<dbReference type="InterPro" id="IPR035965">
    <property type="entry name" value="PAS-like_dom_sf"/>
</dbReference>
<keyword evidence="4" id="KW-0418">Kinase</keyword>
<evidence type="ECO:0000313" key="11">
    <source>
        <dbReference type="Proteomes" id="UP000198876"/>
    </source>
</evidence>
<dbReference type="SUPFAM" id="SSF55874">
    <property type="entry name" value="ATPase domain of HSP90 chaperone/DNA topoisomerase II/histidine kinase"/>
    <property type="match status" value="1"/>
</dbReference>
<reference evidence="11" key="1">
    <citation type="submission" date="2016-10" db="EMBL/GenBank/DDBJ databases">
        <authorList>
            <person name="Varghese N."/>
            <person name="Submissions S."/>
        </authorList>
    </citation>
    <scope>NUCLEOTIDE SEQUENCE [LARGE SCALE GENOMIC DNA]</scope>
    <source>
        <strain evidence="11">CGMCC 1.7739</strain>
    </source>
</reference>
<dbReference type="PANTHER" id="PTHR43065">
    <property type="entry name" value="SENSOR HISTIDINE KINASE"/>
    <property type="match status" value="1"/>
</dbReference>
<dbReference type="Pfam" id="PF13185">
    <property type="entry name" value="GAF_2"/>
    <property type="match status" value="1"/>
</dbReference>
<accession>A0A1I2PAY9</accession>
<evidence type="ECO:0000256" key="3">
    <source>
        <dbReference type="ARBA" id="ARBA00022741"/>
    </source>
</evidence>
<evidence type="ECO:0000256" key="4">
    <source>
        <dbReference type="ARBA" id="ARBA00022777"/>
    </source>
</evidence>
<proteinExistence type="predicted"/>
<feature type="domain" description="Histidine kinase" evidence="7">
    <location>
        <begin position="576"/>
        <end position="782"/>
    </location>
</feature>
<evidence type="ECO:0000313" key="10">
    <source>
        <dbReference type="EMBL" id="SFG12650.1"/>
    </source>
</evidence>
<dbReference type="PROSITE" id="PS50112">
    <property type="entry name" value="PAS"/>
    <property type="match status" value="3"/>
</dbReference>
<dbReference type="Gene3D" id="3.30.565.10">
    <property type="entry name" value="Histidine kinase-like ATPase, C-terminal domain"/>
    <property type="match status" value="1"/>
</dbReference>
<dbReference type="InterPro" id="IPR004358">
    <property type="entry name" value="Sig_transdc_His_kin-like_C"/>
</dbReference>
<dbReference type="SUPFAM" id="SSF55781">
    <property type="entry name" value="GAF domain-like"/>
    <property type="match status" value="1"/>
</dbReference>
<organism evidence="10 11">
    <name type="scientific">Halopelagius inordinatus</name>
    <dbReference type="NCBI Taxonomy" id="553467"/>
    <lineage>
        <taxon>Archaea</taxon>
        <taxon>Methanobacteriati</taxon>
        <taxon>Methanobacteriota</taxon>
        <taxon>Stenosarchaea group</taxon>
        <taxon>Halobacteria</taxon>
        <taxon>Halobacteriales</taxon>
        <taxon>Haloferacaceae</taxon>
    </lineage>
</organism>
<feature type="domain" description="PAC" evidence="9">
    <location>
        <begin position="391"/>
        <end position="443"/>
    </location>
</feature>
<evidence type="ECO:0000256" key="6">
    <source>
        <dbReference type="ARBA" id="ARBA00023012"/>
    </source>
</evidence>
<feature type="domain" description="PAS" evidence="8">
    <location>
        <begin position="316"/>
        <end position="389"/>
    </location>
</feature>
<dbReference type="PANTHER" id="PTHR43065:SF10">
    <property type="entry name" value="PEROXIDE STRESS-ACTIVATED HISTIDINE KINASE MAK3"/>
    <property type="match status" value="1"/>
</dbReference>
<keyword evidence="11" id="KW-1185">Reference proteome</keyword>
<keyword evidence="6" id="KW-0902">Two-component regulatory system</keyword>
<name>A0A1I2PAY9_9EURY</name>
<dbReference type="RefSeq" id="WP_092890582.1">
    <property type="nucleotide sequence ID" value="NZ_FOOQ01000001.1"/>
</dbReference>
<evidence type="ECO:0000256" key="2">
    <source>
        <dbReference type="ARBA" id="ARBA00022679"/>
    </source>
</evidence>
<dbReference type="InterPro" id="IPR000014">
    <property type="entry name" value="PAS"/>
</dbReference>